<keyword evidence="5" id="KW-1185">Reference proteome</keyword>
<feature type="region of interest" description="Disordered" evidence="2">
    <location>
        <begin position="22"/>
        <end position="114"/>
    </location>
</feature>
<protein>
    <submittedName>
        <fullName evidence="6">RNA polymerase II-associated protein 1-like</fullName>
    </submittedName>
</protein>
<evidence type="ECO:0000313" key="6">
    <source>
        <dbReference type="RefSeq" id="XP_006816565.1"/>
    </source>
</evidence>
<accession>A0ABM0M974</accession>
<dbReference type="Pfam" id="PF08621">
    <property type="entry name" value="RPAP1_N"/>
    <property type="match status" value="1"/>
</dbReference>
<dbReference type="GeneID" id="102807759"/>
<evidence type="ECO:0000256" key="1">
    <source>
        <dbReference type="ARBA" id="ARBA00009953"/>
    </source>
</evidence>
<feature type="domain" description="RPAP1 N-terminal" evidence="4">
    <location>
        <begin position="262"/>
        <end position="305"/>
    </location>
</feature>
<sequence length="655" mass="74063">MYRPKPGETEEDLLRFQEEFLRKQNVSSAKLTKNSDNKGEPSTKNPDPKTTLKRDVVKLDDSSTVSPGDVPRKKSKFKSSQRESNVSSSSSQRVYFDLDGNNHDNMHKEMDQRDSHITSVLSDIIERDIRDVPVYLPRAMNQAFPSAFHRGKQDDKRLKDVPEKKRPSLFAQHFSRTKPSEFGMISEMKQVEVPNVTSKIHSKTIDNVRNIAKNPESNESGQEEKMEVEENAVGQMASLPVTPLVITGEGLDQVESSKEAIKIHKENLTKLSEMPEAEILAEQKQLKSMLDPNIVAFLASKKQKTTSSPSMDTSNAETTAKIPHGNEQVVEQTMSSPKSGTSPITSRKGWVHMDTVEKEKLEWMQEVPKPKTGEKKIGVQARFNLHGVIIARDSDISMREGLHHHGEEPEVPGYTLEEMFQLCRSAALNQRILSLQILAKVLYNYRLDRLGGDLQVALIPHLLDAGLIFILRQSLDDTSEVGIAAAVDAFKSVLIQPADEECLDKVYGWYRGCEVHPLFLSKEEDEDEEDADSNKKEKHEIEILEQDVIKGLLKMKFLERLRYILEICRPDPTVVINILLLLIRLARHSPEASHEIMKCPRLMSTIFTMFLPTTWTPTDRSIIDDVYGFPVHHAMKLVRVLCMAGRNIAAIIVST</sequence>
<feature type="domain" description="RPAP1 C-terminal" evidence="3">
    <location>
        <begin position="380"/>
        <end position="445"/>
    </location>
</feature>
<name>A0ABM0M974_SACKO</name>
<dbReference type="PANTHER" id="PTHR21483:SF18">
    <property type="entry name" value="RNA POLYMERASE II-ASSOCIATED PROTEIN 1"/>
    <property type="match status" value="1"/>
</dbReference>
<reference evidence="6" key="1">
    <citation type="submission" date="2025-08" db="UniProtKB">
        <authorList>
            <consortium name="RefSeq"/>
        </authorList>
    </citation>
    <scope>IDENTIFICATION</scope>
    <source>
        <tissue evidence="6">Testes</tissue>
    </source>
</reference>
<gene>
    <name evidence="6" type="primary">LOC102807759</name>
</gene>
<feature type="compositionally biased region" description="Basic and acidic residues" evidence="2">
    <location>
        <begin position="33"/>
        <end position="61"/>
    </location>
</feature>
<dbReference type="RefSeq" id="XP_006816565.1">
    <property type="nucleotide sequence ID" value="XM_006816502.1"/>
</dbReference>
<dbReference type="Proteomes" id="UP000694865">
    <property type="component" value="Unplaced"/>
</dbReference>
<comment type="similarity">
    <text evidence="1">Belongs to the RPAP1 family.</text>
</comment>
<evidence type="ECO:0000313" key="5">
    <source>
        <dbReference type="Proteomes" id="UP000694865"/>
    </source>
</evidence>
<evidence type="ECO:0000256" key="2">
    <source>
        <dbReference type="SAM" id="MobiDB-lite"/>
    </source>
</evidence>
<dbReference type="InterPro" id="IPR013929">
    <property type="entry name" value="RPAP1_C"/>
</dbReference>
<evidence type="ECO:0000259" key="4">
    <source>
        <dbReference type="Pfam" id="PF08621"/>
    </source>
</evidence>
<dbReference type="Pfam" id="PF08620">
    <property type="entry name" value="RPAP1_C"/>
    <property type="match status" value="1"/>
</dbReference>
<evidence type="ECO:0000259" key="3">
    <source>
        <dbReference type="Pfam" id="PF08620"/>
    </source>
</evidence>
<dbReference type="InterPro" id="IPR039913">
    <property type="entry name" value="RPAP1/Rba50"/>
</dbReference>
<dbReference type="PANTHER" id="PTHR21483">
    <property type="entry name" value="RNA POLYMERASE II-ASSOCIATED PROTEIN 1"/>
    <property type="match status" value="1"/>
</dbReference>
<dbReference type="InterPro" id="IPR013930">
    <property type="entry name" value="RPAP1_N"/>
</dbReference>
<proteinExistence type="inferred from homology"/>
<feature type="compositionally biased region" description="Basic and acidic residues" evidence="2">
    <location>
        <begin position="100"/>
        <end position="114"/>
    </location>
</feature>
<organism evidence="5 6">
    <name type="scientific">Saccoglossus kowalevskii</name>
    <name type="common">Acorn worm</name>
    <dbReference type="NCBI Taxonomy" id="10224"/>
    <lineage>
        <taxon>Eukaryota</taxon>
        <taxon>Metazoa</taxon>
        <taxon>Hemichordata</taxon>
        <taxon>Enteropneusta</taxon>
        <taxon>Harrimaniidae</taxon>
        <taxon>Saccoglossus</taxon>
    </lineage>
</organism>
<feature type="compositionally biased region" description="Low complexity" evidence="2">
    <location>
        <begin position="82"/>
        <end position="94"/>
    </location>
</feature>